<feature type="domain" description="Flavin reductase like" evidence="2">
    <location>
        <begin position="16"/>
        <end position="164"/>
    </location>
</feature>
<organism evidence="3 4">
    <name type="scientific">Actinophytocola oryzae</name>
    <dbReference type="NCBI Taxonomy" id="502181"/>
    <lineage>
        <taxon>Bacteria</taxon>
        <taxon>Bacillati</taxon>
        <taxon>Actinomycetota</taxon>
        <taxon>Actinomycetes</taxon>
        <taxon>Pseudonocardiales</taxon>
        <taxon>Pseudonocardiaceae</taxon>
    </lineage>
</organism>
<dbReference type="SMART" id="SM00903">
    <property type="entry name" value="Flavin_Reduct"/>
    <property type="match status" value="1"/>
</dbReference>
<evidence type="ECO:0000256" key="1">
    <source>
        <dbReference type="ARBA" id="ARBA00023002"/>
    </source>
</evidence>
<dbReference type="Gene3D" id="2.30.110.10">
    <property type="entry name" value="Electron Transport, Fmn-binding Protein, Chain A"/>
    <property type="match status" value="1"/>
</dbReference>
<keyword evidence="4" id="KW-1185">Reference proteome</keyword>
<evidence type="ECO:0000313" key="4">
    <source>
        <dbReference type="Proteomes" id="UP000294927"/>
    </source>
</evidence>
<keyword evidence="1" id="KW-0560">Oxidoreductase</keyword>
<dbReference type="PANTHER" id="PTHR30466:SF1">
    <property type="entry name" value="FMN REDUCTASE (NADH) RUTF"/>
    <property type="match status" value="1"/>
</dbReference>
<comment type="caution">
    <text evidence="3">The sequence shown here is derived from an EMBL/GenBank/DDBJ whole genome shotgun (WGS) entry which is preliminary data.</text>
</comment>
<dbReference type="GO" id="GO:0010181">
    <property type="term" value="F:FMN binding"/>
    <property type="evidence" value="ECO:0007669"/>
    <property type="project" value="InterPro"/>
</dbReference>
<dbReference type="Pfam" id="PF01613">
    <property type="entry name" value="Flavin_Reduct"/>
    <property type="match status" value="1"/>
</dbReference>
<dbReference type="SUPFAM" id="SSF50475">
    <property type="entry name" value="FMN-binding split barrel"/>
    <property type="match status" value="1"/>
</dbReference>
<dbReference type="InterPro" id="IPR012349">
    <property type="entry name" value="Split_barrel_FMN-bd"/>
</dbReference>
<reference evidence="3 4" key="1">
    <citation type="submission" date="2019-03" db="EMBL/GenBank/DDBJ databases">
        <title>Genomic Encyclopedia of Archaeal and Bacterial Type Strains, Phase II (KMG-II): from individual species to whole genera.</title>
        <authorList>
            <person name="Goeker M."/>
        </authorList>
    </citation>
    <scope>NUCLEOTIDE SEQUENCE [LARGE SCALE GENOMIC DNA]</scope>
    <source>
        <strain evidence="3 4">DSM 45499</strain>
    </source>
</reference>
<evidence type="ECO:0000313" key="3">
    <source>
        <dbReference type="EMBL" id="TDV52265.1"/>
    </source>
</evidence>
<dbReference type="Proteomes" id="UP000294927">
    <property type="component" value="Unassembled WGS sequence"/>
</dbReference>
<evidence type="ECO:0000259" key="2">
    <source>
        <dbReference type="SMART" id="SM00903"/>
    </source>
</evidence>
<dbReference type="EMBL" id="SOCP01000005">
    <property type="protein sequence ID" value="TDV52265.1"/>
    <property type="molecule type" value="Genomic_DNA"/>
</dbReference>
<dbReference type="InterPro" id="IPR002563">
    <property type="entry name" value="Flavin_Rdtase-like_dom"/>
</dbReference>
<name>A0A4R7VS21_9PSEU</name>
<sequence length="169" mass="18060">MITTATVYPISTRQAMTRWPTGVAILTTADREGWWWGCTVSSVASVSTAPPIVAVSIPRETAGRQTFTSADAVAIHVLREGQQALAEHFATSPTDFDTVQSTHGIPIECGFESVPLLGDVTTRLECRPVNTVAAGTNVLLLAEIVRARTGPGDPLIHVGDDYRHLARPA</sequence>
<accession>A0A4R7VS21</accession>
<dbReference type="RefSeq" id="WP_133903647.1">
    <property type="nucleotide sequence ID" value="NZ_SOCP01000005.1"/>
</dbReference>
<dbReference type="AlphaFoldDB" id="A0A4R7VS21"/>
<dbReference type="OrthoDB" id="3677205at2"/>
<protein>
    <submittedName>
        <fullName evidence="3">Flavin reductase ActVB</fullName>
    </submittedName>
</protein>
<gene>
    <name evidence="3" type="ORF">CLV71_105397</name>
</gene>
<dbReference type="PANTHER" id="PTHR30466">
    <property type="entry name" value="FLAVIN REDUCTASE"/>
    <property type="match status" value="1"/>
</dbReference>
<proteinExistence type="predicted"/>
<dbReference type="InterPro" id="IPR050268">
    <property type="entry name" value="NADH-dep_flavin_reductase"/>
</dbReference>
<dbReference type="GO" id="GO:0042602">
    <property type="term" value="F:riboflavin reductase (NADPH) activity"/>
    <property type="evidence" value="ECO:0007669"/>
    <property type="project" value="TreeGrafter"/>
</dbReference>